<dbReference type="InterPro" id="IPR027624">
    <property type="entry name" value="TOMM_cyclo_SagD"/>
</dbReference>
<keyword evidence="4" id="KW-1185">Reference proteome</keyword>
<dbReference type="NCBIfam" id="TIGR03882">
    <property type="entry name" value="cyclo_dehyd_2"/>
    <property type="match status" value="1"/>
</dbReference>
<gene>
    <name evidence="3" type="ORF">SAMN05216267_103425</name>
</gene>
<dbReference type="GO" id="GO:0016740">
    <property type="term" value="F:transferase activity"/>
    <property type="evidence" value="ECO:0007669"/>
    <property type="project" value="UniProtKB-KW"/>
</dbReference>
<feature type="region of interest" description="Disordered" evidence="1">
    <location>
        <begin position="1"/>
        <end position="40"/>
    </location>
</feature>
<dbReference type="STRING" id="310780.SAMN05216267_103425"/>
<reference evidence="3 4" key="1">
    <citation type="submission" date="2016-10" db="EMBL/GenBank/DDBJ databases">
        <authorList>
            <person name="de Groot N.N."/>
        </authorList>
    </citation>
    <scope>NUCLEOTIDE SEQUENCE [LARGE SCALE GENOMIC DNA]</scope>
    <source>
        <strain evidence="3 4">CGMCC 4.2026</strain>
    </source>
</reference>
<evidence type="ECO:0000259" key="2">
    <source>
        <dbReference type="PROSITE" id="PS51664"/>
    </source>
</evidence>
<dbReference type="InterPro" id="IPR022291">
    <property type="entry name" value="Bacteriocin_synth_cyclodeHase"/>
</dbReference>
<name>A0A1H8RDZ0_9ACTN</name>
<sequence length="680" mass="72331">MTLDTAERATGAGRSQDAPGAEASPDPAGDSPLERAGRHLERVLAGPAAAAGLPAPAVAVLGARDVLRPEPPERARHRAAATVHLTAESVLIGPWGDPGAPGAPGTACGGCLGVRWQRLRTRTEREALETGRPPTPAGTWPVLPAHAVDAVAALYAWAMRRGGTPAADGHARVTRYDLESGLVHTVPLLPEPLCGNHDGSDGSDGADGSHGPDVPGALTGETPFTLSPRPKTAPDRYRLRAPSDYALPTAALANPVCGVLGAGTWNDVTSPTTAPVAGTVFMRGYAGLTDVTWSGQANSFAASRELAFLEGLERYAGTHRRHLGGIVTASYDDLGDRALDPRTCGLYAPETYRDDPMIAPFDPARPIPWVRGHSLRDGRPVLVPARLVYYSAGTDADHFVFECSNGCATGSCLEEAVLFGLLELVERDAFLLAWYGDAPLDEIDLASCGSPVIRAMTDRAALCGYDVHVYDNRIDLPVPVATGLAVRRDGGPGTLAFAAGAALDPETAVESAVSEILTYLPHLPRQVAERPAELAAMAQDFSLVRRLPDHAALFGLPEMAAHVRGYLEPPAVRTLADAYASWERDRPRGTDLREDVRWLTGELADAGFDVIVVDQTAPEQRAAGLHTVCTIVPGLLPIDFGWARQRALTMPRLLTAQRRGGLRDRDLREEDLRRVPHPFP</sequence>
<evidence type="ECO:0000313" key="3">
    <source>
        <dbReference type="EMBL" id="SEO64562.1"/>
    </source>
</evidence>
<dbReference type="OrthoDB" id="2379922at2"/>
<keyword evidence="3" id="KW-0808">Transferase</keyword>
<accession>A0A1H8RDZ0</accession>
<evidence type="ECO:0000313" key="4">
    <source>
        <dbReference type="Proteomes" id="UP000181951"/>
    </source>
</evidence>
<evidence type="ECO:0000256" key="1">
    <source>
        <dbReference type="SAM" id="MobiDB-lite"/>
    </source>
</evidence>
<dbReference type="Pfam" id="PF02624">
    <property type="entry name" value="YcaO"/>
    <property type="match status" value="1"/>
</dbReference>
<feature type="region of interest" description="Disordered" evidence="1">
    <location>
        <begin position="192"/>
        <end position="235"/>
    </location>
</feature>
<dbReference type="NCBIfam" id="TIGR03604">
    <property type="entry name" value="TOMM_cyclo_SagD"/>
    <property type="match status" value="1"/>
</dbReference>
<dbReference type="PANTHER" id="PTHR37809:SF1">
    <property type="entry name" value="RIBOSOMAL PROTEIN S12 METHYLTHIOTRANSFERASE ACCESSORY FACTOR YCAO"/>
    <property type="match status" value="1"/>
</dbReference>
<dbReference type="Proteomes" id="UP000181951">
    <property type="component" value="Unassembled WGS sequence"/>
</dbReference>
<dbReference type="AlphaFoldDB" id="A0A1H8RDZ0"/>
<keyword evidence="3" id="KW-0687">Ribonucleoprotein</keyword>
<organism evidence="3 4">
    <name type="scientific">Actinacidiphila rubida</name>
    <dbReference type="NCBI Taxonomy" id="310780"/>
    <lineage>
        <taxon>Bacteria</taxon>
        <taxon>Bacillati</taxon>
        <taxon>Actinomycetota</taxon>
        <taxon>Actinomycetes</taxon>
        <taxon>Kitasatosporales</taxon>
        <taxon>Streptomycetaceae</taxon>
        <taxon>Actinacidiphila</taxon>
    </lineage>
</organism>
<dbReference type="Gene3D" id="3.30.40.250">
    <property type="match status" value="1"/>
</dbReference>
<dbReference type="PANTHER" id="PTHR37809">
    <property type="entry name" value="RIBOSOMAL PROTEIN S12 METHYLTHIOTRANSFERASE ACCESSORY FACTOR YCAO"/>
    <property type="match status" value="1"/>
</dbReference>
<dbReference type="PROSITE" id="PS51664">
    <property type="entry name" value="YCAO"/>
    <property type="match status" value="1"/>
</dbReference>
<dbReference type="Gene3D" id="3.30.1330.230">
    <property type="match status" value="1"/>
</dbReference>
<dbReference type="RefSeq" id="WP_079176218.1">
    <property type="nucleotide sequence ID" value="NZ_FODD01000034.1"/>
</dbReference>
<dbReference type="InterPro" id="IPR003776">
    <property type="entry name" value="YcaO-like_dom"/>
</dbReference>
<dbReference type="EMBL" id="FODD01000034">
    <property type="protein sequence ID" value="SEO64562.1"/>
    <property type="molecule type" value="Genomic_DNA"/>
</dbReference>
<proteinExistence type="predicted"/>
<dbReference type="GO" id="GO:0005840">
    <property type="term" value="C:ribosome"/>
    <property type="evidence" value="ECO:0007669"/>
    <property type="project" value="UniProtKB-KW"/>
</dbReference>
<dbReference type="Gene3D" id="3.30.160.660">
    <property type="match status" value="1"/>
</dbReference>
<protein>
    <submittedName>
        <fullName evidence="3">Ribosomal protein S12 methylthiotransferase accessory factor</fullName>
    </submittedName>
</protein>
<keyword evidence="3" id="KW-0689">Ribosomal protein</keyword>
<feature type="domain" description="YcaO" evidence="2">
    <location>
        <begin position="295"/>
        <end position="680"/>
    </location>
</feature>